<dbReference type="AlphaFoldDB" id="A0A2H0UTJ3"/>
<proteinExistence type="predicted"/>
<dbReference type="Proteomes" id="UP000231157">
    <property type="component" value="Unassembled WGS sequence"/>
</dbReference>
<comment type="caution">
    <text evidence="1">The sequence shown here is derived from an EMBL/GenBank/DDBJ whole genome shotgun (WGS) entry which is preliminary data.</text>
</comment>
<gene>
    <name evidence="1" type="ORF">COU07_02600</name>
</gene>
<evidence type="ECO:0000313" key="2">
    <source>
        <dbReference type="Proteomes" id="UP000231157"/>
    </source>
</evidence>
<dbReference type="EMBL" id="PFAZ01000007">
    <property type="protein sequence ID" value="PIR89095.1"/>
    <property type="molecule type" value="Genomic_DNA"/>
</dbReference>
<accession>A0A2H0UTJ3</accession>
<name>A0A2H0UTJ3_9BACT</name>
<organism evidence="1 2">
    <name type="scientific">Candidatus Harrisonbacteria bacterium CG10_big_fil_rev_8_21_14_0_10_40_38</name>
    <dbReference type="NCBI Taxonomy" id="1974583"/>
    <lineage>
        <taxon>Bacteria</taxon>
        <taxon>Candidatus Harrisoniibacteriota</taxon>
    </lineage>
</organism>
<dbReference type="PROSITE" id="PS51257">
    <property type="entry name" value="PROKAR_LIPOPROTEIN"/>
    <property type="match status" value="1"/>
</dbReference>
<sequence>MEKAYFALIAVFSVCSCTVTDHERKFPKSCEGDLDAIKDRFSLVKNGETTEEDLRALGFVFEDDNIRTIPGPGAMKTLFSNEAFQGLLGGLGKAINSDLWGEYSSLRLIIIPHKDITTTEDIIYINHKLSTRIGHNFRFILVFKDDVVIYHDSDGTFFDESRDKSAFLLGLWTLLGITRDNFEWPPIPKLFEAAPLPQ</sequence>
<evidence type="ECO:0008006" key="3">
    <source>
        <dbReference type="Google" id="ProtNLM"/>
    </source>
</evidence>
<reference evidence="2" key="1">
    <citation type="submission" date="2017-09" db="EMBL/GenBank/DDBJ databases">
        <title>Depth-based differentiation of microbial function through sediment-hosted aquifers and enrichment of novel symbionts in the deep terrestrial subsurface.</title>
        <authorList>
            <person name="Probst A.J."/>
            <person name="Ladd B."/>
            <person name="Jarett J.K."/>
            <person name="Geller-Mcgrath D.E."/>
            <person name="Sieber C.M.K."/>
            <person name="Emerson J.B."/>
            <person name="Anantharaman K."/>
            <person name="Thomas B.C."/>
            <person name="Malmstrom R."/>
            <person name="Stieglmeier M."/>
            <person name="Klingl A."/>
            <person name="Woyke T."/>
            <person name="Ryan C.M."/>
            <person name="Banfield J.F."/>
        </authorList>
    </citation>
    <scope>NUCLEOTIDE SEQUENCE [LARGE SCALE GENOMIC DNA]</scope>
</reference>
<evidence type="ECO:0000313" key="1">
    <source>
        <dbReference type="EMBL" id="PIR89095.1"/>
    </source>
</evidence>
<protein>
    <recommendedName>
        <fullName evidence="3">Lipoprotein</fullName>
    </recommendedName>
</protein>